<organism evidence="5 6">
    <name type="scientific">Nonomuraea terrae</name>
    <dbReference type="NCBI Taxonomy" id="2530383"/>
    <lineage>
        <taxon>Bacteria</taxon>
        <taxon>Bacillati</taxon>
        <taxon>Actinomycetota</taxon>
        <taxon>Actinomycetes</taxon>
        <taxon>Streptosporangiales</taxon>
        <taxon>Streptosporangiaceae</taxon>
        <taxon>Nonomuraea</taxon>
    </lineage>
</organism>
<feature type="signal peptide" evidence="3">
    <location>
        <begin position="1"/>
        <end position="36"/>
    </location>
</feature>
<dbReference type="PROSITE" id="PS51677">
    <property type="entry name" value="NODB"/>
    <property type="match status" value="1"/>
</dbReference>
<dbReference type="EMBL" id="SMKQ01000131">
    <property type="protein sequence ID" value="TDD42173.1"/>
    <property type="molecule type" value="Genomic_DNA"/>
</dbReference>
<feature type="chain" id="PRO_5020234797" evidence="3">
    <location>
        <begin position="37"/>
        <end position="244"/>
    </location>
</feature>
<dbReference type="GO" id="GO:0016020">
    <property type="term" value="C:membrane"/>
    <property type="evidence" value="ECO:0007669"/>
    <property type="project" value="TreeGrafter"/>
</dbReference>
<accession>A0A4R4YCA6</accession>
<dbReference type="PANTHER" id="PTHR10587">
    <property type="entry name" value="GLYCOSYL TRANSFERASE-RELATED"/>
    <property type="match status" value="1"/>
</dbReference>
<dbReference type="GO" id="GO:0016810">
    <property type="term" value="F:hydrolase activity, acting on carbon-nitrogen (but not peptide) bonds"/>
    <property type="evidence" value="ECO:0007669"/>
    <property type="project" value="InterPro"/>
</dbReference>
<dbReference type="SUPFAM" id="SSF88713">
    <property type="entry name" value="Glycoside hydrolase/deacetylase"/>
    <property type="match status" value="1"/>
</dbReference>
<keyword evidence="2" id="KW-0378">Hydrolase</keyword>
<evidence type="ECO:0000259" key="4">
    <source>
        <dbReference type="PROSITE" id="PS51677"/>
    </source>
</evidence>
<gene>
    <name evidence="5" type="ORF">E1286_31385</name>
</gene>
<dbReference type="Gene3D" id="3.20.20.370">
    <property type="entry name" value="Glycoside hydrolase/deacetylase"/>
    <property type="match status" value="1"/>
</dbReference>
<keyword evidence="3" id="KW-0732">Signal</keyword>
<dbReference type="Proteomes" id="UP000295302">
    <property type="component" value="Unassembled WGS sequence"/>
</dbReference>
<keyword evidence="6" id="KW-1185">Reference proteome</keyword>
<dbReference type="GO" id="GO:0005975">
    <property type="term" value="P:carbohydrate metabolic process"/>
    <property type="evidence" value="ECO:0007669"/>
    <property type="project" value="InterPro"/>
</dbReference>
<comment type="caution">
    <text evidence="5">The sequence shown here is derived from an EMBL/GenBank/DDBJ whole genome shotgun (WGS) entry which is preliminary data.</text>
</comment>
<evidence type="ECO:0000256" key="3">
    <source>
        <dbReference type="SAM" id="SignalP"/>
    </source>
</evidence>
<dbReference type="InterPro" id="IPR002509">
    <property type="entry name" value="NODB_dom"/>
</dbReference>
<name>A0A4R4YCA6_9ACTN</name>
<dbReference type="Pfam" id="PF01522">
    <property type="entry name" value="Polysacc_deac_1"/>
    <property type="match status" value="1"/>
</dbReference>
<dbReference type="OrthoDB" id="3521160at2"/>
<evidence type="ECO:0000256" key="1">
    <source>
        <dbReference type="ARBA" id="ARBA00022723"/>
    </source>
</evidence>
<dbReference type="GO" id="GO:0046872">
    <property type="term" value="F:metal ion binding"/>
    <property type="evidence" value="ECO:0007669"/>
    <property type="project" value="UniProtKB-KW"/>
</dbReference>
<feature type="domain" description="NodB homology" evidence="4">
    <location>
        <begin position="50"/>
        <end position="226"/>
    </location>
</feature>
<dbReference type="AlphaFoldDB" id="A0A4R4YCA6"/>
<evidence type="ECO:0000313" key="6">
    <source>
        <dbReference type="Proteomes" id="UP000295302"/>
    </source>
</evidence>
<proteinExistence type="predicted"/>
<keyword evidence="1" id="KW-0479">Metal-binding</keyword>
<evidence type="ECO:0000256" key="2">
    <source>
        <dbReference type="ARBA" id="ARBA00022801"/>
    </source>
</evidence>
<reference evidence="5 6" key="1">
    <citation type="submission" date="2019-03" db="EMBL/GenBank/DDBJ databases">
        <title>Draft genome sequences of novel Actinobacteria.</title>
        <authorList>
            <person name="Sahin N."/>
            <person name="Ay H."/>
            <person name="Saygin H."/>
        </authorList>
    </citation>
    <scope>NUCLEOTIDE SEQUENCE [LARGE SCALE GENOMIC DNA]</scope>
    <source>
        <strain evidence="5 6">CH32</strain>
    </source>
</reference>
<dbReference type="PANTHER" id="PTHR10587:SF133">
    <property type="entry name" value="CHITIN DEACETYLASE 1-RELATED"/>
    <property type="match status" value="1"/>
</dbReference>
<evidence type="ECO:0000313" key="5">
    <source>
        <dbReference type="EMBL" id="TDD42173.1"/>
    </source>
</evidence>
<dbReference type="InterPro" id="IPR011330">
    <property type="entry name" value="Glyco_hydro/deAcase_b/a-brl"/>
</dbReference>
<protein>
    <submittedName>
        <fullName evidence="5">Polysaccharide deacetylase family protein</fullName>
    </submittedName>
</protein>
<dbReference type="CDD" id="cd10917">
    <property type="entry name" value="CE4_NodB_like_6s_7s"/>
    <property type="match status" value="1"/>
</dbReference>
<dbReference type="InterPro" id="IPR050248">
    <property type="entry name" value="Polysacc_deacetylase_ArnD"/>
</dbReference>
<sequence>MFGGLRADDVGSRLLPVVIHALLAASLALTSLPAQATVNAPRSVDCSRVKCLALTFDDGPGEYTPALLKTLRKAGAKATFFLVGERVEKSPKVAKEILAQGHAIGNHTYSHAALPALLDYEILDELKVNQEVIEKATGLRPKMYRPPYGQTDERVLRVAYQAELAEILWTGTTLDWSLRDTKKIKAVVLKLAQRDGVILMHDVVPQTVKVMPEILKELKKQGYHLVTVPTLMRAKGLKAGTSYF</sequence>